<keyword evidence="4" id="KW-0812">Transmembrane</keyword>
<evidence type="ECO:0000313" key="6">
    <source>
        <dbReference type="EMBL" id="SFO93095.1"/>
    </source>
</evidence>
<feature type="transmembrane region" description="Helical" evidence="4">
    <location>
        <begin position="33"/>
        <end position="51"/>
    </location>
</feature>
<dbReference type="PROSITE" id="PS01124">
    <property type="entry name" value="HTH_ARAC_FAMILY_2"/>
    <property type="match status" value="1"/>
</dbReference>
<dbReference type="RefSeq" id="WP_090075206.1">
    <property type="nucleotide sequence ID" value="NZ_FOVR01000016.1"/>
</dbReference>
<keyword evidence="7" id="KW-1185">Reference proteome</keyword>
<feature type="domain" description="HTH araC/xylS-type" evidence="5">
    <location>
        <begin position="235"/>
        <end position="335"/>
    </location>
</feature>
<keyword evidence="4" id="KW-1133">Transmembrane helix</keyword>
<dbReference type="GO" id="GO:0043565">
    <property type="term" value="F:sequence-specific DNA binding"/>
    <property type="evidence" value="ECO:0007669"/>
    <property type="project" value="InterPro"/>
</dbReference>
<keyword evidence="4" id="KW-0472">Membrane</keyword>
<reference evidence="6 7" key="1">
    <citation type="submission" date="2016-10" db="EMBL/GenBank/DDBJ databases">
        <authorList>
            <person name="de Groot N.N."/>
        </authorList>
    </citation>
    <scope>NUCLEOTIDE SEQUENCE [LARGE SCALE GENOMIC DNA]</scope>
    <source>
        <strain evidence="6 7">CGMCC 1.9157</strain>
    </source>
</reference>
<dbReference type="Pfam" id="PF12833">
    <property type="entry name" value="HTH_18"/>
    <property type="match status" value="1"/>
</dbReference>
<dbReference type="EMBL" id="FOVR01000016">
    <property type="protein sequence ID" value="SFO93095.1"/>
    <property type="molecule type" value="Genomic_DNA"/>
</dbReference>
<dbReference type="OrthoDB" id="186587at2"/>
<dbReference type="Gene3D" id="1.10.10.60">
    <property type="entry name" value="Homeodomain-like"/>
    <property type="match status" value="1"/>
</dbReference>
<evidence type="ECO:0000256" key="3">
    <source>
        <dbReference type="ARBA" id="ARBA00023163"/>
    </source>
</evidence>
<evidence type="ECO:0000259" key="5">
    <source>
        <dbReference type="PROSITE" id="PS01124"/>
    </source>
</evidence>
<sequence>MPAIPVPFLATALLLALLIILLRRQTSSQTFLIFLAAAAFQTAIVGLRWSWESDWLRTLQPISASLVPIFAYFAIADLDNRPVVWWKHAVGPVAVILAVFLLPFAIDPLLSLIFLVYAWLVYASQPESGISPNARFGSEMTISRMRKGLAFVLAMSAVSDLIVSALLSSGYTVFAAPVVAVTVSVVLLVIMVALLGRTGMEMPPDLDPNTAEDAPVAEVASYKEQDDVQVVETLAIVEALFNQGLYKDYDLTLARLARRAHVPARTISRAVNDIYGVTITDLVNRYRVEEAMRLLRETDMSVTEIMLEAGFQTKSNFNRVFKALAGQTPSAYRTSER</sequence>
<dbReference type="PANTHER" id="PTHR43280">
    <property type="entry name" value="ARAC-FAMILY TRANSCRIPTIONAL REGULATOR"/>
    <property type="match status" value="1"/>
</dbReference>
<name>A0A1I5L7A1_9HYPH</name>
<organism evidence="6 7">
    <name type="scientific">Cohaesibacter marisflavi</name>
    <dbReference type="NCBI Taxonomy" id="655353"/>
    <lineage>
        <taxon>Bacteria</taxon>
        <taxon>Pseudomonadati</taxon>
        <taxon>Pseudomonadota</taxon>
        <taxon>Alphaproteobacteria</taxon>
        <taxon>Hyphomicrobiales</taxon>
        <taxon>Cohaesibacteraceae</taxon>
    </lineage>
</organism>
<proteinExistence type="predicted"/>
<dbReference type="GO" id="GO:0003700">
    <property type="term" value="F:DNA-binding transcription factor activity"/>
    <property type="evidence" value="ECO:0007669"/>
    <property type="project" value="InterPro"/>
</dbReference>
<dbReference type="PANTHER" id="PTHR43280:SF29">
    <property type="entry name" value="ARAC-FAMILY TRANSCRIPTIONAL REGULATOR"/>
    <property type="match status" value="1"/>
</dbReference>
<dbReference type="InterPro" id="IPR020449">
    <property type="entry name" value="Tscrpt_reg_AraC-type_HTH"/>
</dbReference>
<dbReference type="STRING" id="655353.SAMN04488056_11618"/>
<keyword evidence="1" id="KW-0805">Transcription regulation</keyword>
<evidence type="ECO:0000256" key="4">
    <source>
        <dbReference type="SAM" id="Phobius"/>
    </source>
</evidence>
<evidence type="ECO:0000313" key="7">
    <source>
        <dbReference type="Proteomes" id="UP000199236"/>
    </source>
</evidence>
<dbReference type="InterPro" id="IPR018060">
    <property type="entry name" value="HTH_AraC"/>
</dbReference>
<feature type="transmembrane region" description="Helical" evidence="4">
    <location>
        <begin position="95"/>
        <end position="122"/>
    </location>
</feature>
<feature type="transmembrane region" description="Helical" evidence="4">
    <location>
        <begin position="148"/>
        <end position="167"/>
    </location>
</feature>
<dbReference type="AlphaFoldDB" id="A0A1I5L7A1"/>
<feature type="transmembrane region" description="Helical" evidence="4">
    <location>
        <begin position="173"/>
        <end position="195"/>
    </location>
</feature>
<keyword evidence="3" id="KW-0804">Transcription</keyword>
<gene>
    <name evidence="6" type="ORF">SAMN04488056_11618</name>
</gene>
<dbReference type="Proteomes" id="UP000199236">
    <property type="component" value="Unassembled WGS sequence"/>
</dbReference>
<protein>
    <submittedName>
        <fullName evidence="6">Transcriptional regulator, AraC family</fullName>
    </submittedName>
</protein>
<accession>A0A1I5L7A1</accession>
<dbReference type="InterPro" id="IPR009057">
    <property type="entry name" value="Homeodomain-like_sf"/>
</dbReference>
<dbReference type="SMART" id="SM00342">
    <property type="entry name" value="HTH_ARAC"/>
    <property type="match status" value="1"/>
</dbReference>
<evidence type="ECO:0000256" key="2">
    <source>
        <dbReference type="ARBA" id="ARBA00023125"/>
    </source>
</evidence>
<keyword evidence="2" id="KW-0238">DNA-binding</keyword>
<evidence type="ECO:0000256" key="1">
    <source>
        <dbReference type="ARBA" id="ARBA00023015"/>
    </source>
</evidence>
<dbReference type="SUPFAM" id="SSF46689">
    <property type="entry name" value="Homeodomain-like"/>
    <property type="match status" value="1"/>
</dbReference>
<dbReference type="PRINTS" id="PR00032">
    <property type="entry name" value="HTHARAC"/>
</dbReference>